<dbReference type="GO" id="GO:0016491">
    <property type="term" value="F:oxidoreductase activity"/>
    <property type="evidence" value="ECO:0007669"/>
    <property type="project" value="UniProtKB-KW"/>
</dbReference>
<dbReference type="AlphaFoldDB" id="A0A8J8MPZ4"/>
<dbReference type="InterPro" id="IPR002328">
    <property type="entry name" value="ADH_Zn_CS"/>
</dbReference>
<evidence type="ECO:0000313" key="7">
    <source>
        <dbReference type="Proteomes" id="UP000683246"/>
    </source>
</evidence>
<dbReference type="GO" id="GO:0008270">
    <property type="term" value="F:zinc ion binding"/>
    <property type="evidence" value="ECO:0007669"/>
    <property type="project" value="InterPro"/>
</dbReference>
<reference evidence="6" key="1">
    <citation type="submission" date="2020-07" db="EMBL/GenBank/DDBJ databases">
        <title>Vallitalea pronyensis genome.</title>
        <authorList>
            <person name="Postec A."/>
        </authorList>
    </citation>
    <scope>NUCLEOTIDE SEQUENCE</scope>
    <source>
        <strain evidence="6">FatNI3</strain>
    </source>
</reference>
<name>A0A8J8MPZ4_9FIRM</name>
<keyword evidence="2 4" id="KW-0862">Zinc</keyword>
<dbReference type="SMART" id="SM00829">
    <property type="entry name" value="PKS_ER"/>
    <property type="match status" value="1"/>
</dbReference>
<dbReference type="InterPro" id="IPR020843">
    <property type="entry name" value="ER"/>
</dbReference>
<dbReference type="PANTHER" id="PTHR43401">
    <property type="entry name" value="L-THREONINE 3-DEHYDROGENASE"/>
    <property type="match status" value="1"/>
</dbReference>
<comment type="similarity">
    <text evidence="4">Belongs to the zinc-containing alcohol dehydrogenase family.</text>
</comment>
<feature type="domain" description="Enoyl reductase (ER)" evidence="5">
    <location>
        <begin position="8"/>
        <end position="335"/>
    </location>
</feature>
<keyword evidence="3" id="KW-0560">Oxidoreductase</keyword>
<proteinExistence type="inferred from homology"/>
<dbReference type="RefSeq" id="WP_212696136.1">
    <property type="nucleotide sequence ID" value="NZ_CP058649.1"/>
</dbReference>
<evidence type="ECO:0000313" key="6">
    <source>
        <dbReference type="EMBL" id="QUI25431.1"/>
    </source>
</evidence>
<dbReference type="SUPFAM" id="SSF51735">
    <property type="entry name" value="NAD(P)-binding Rossmann-fold domains"/>
    <property type="match status" value="1"/>
</dbReference>
<dbReference type="SUPFAM" id="SSF50129">
    <property type="entry name" value="GroES-like"/>
    <property type="match status" value="1"/>
</dbReference>
<evidence type="ECO:0000256" key="2">
    <source>
        <dbReference type="ARBA" id="ARBA00022833"/>
    </source>
</evidence>
<dbReference type="PANTHER" id="PTHR43401:SF2">
    <property type="entry name" value="L-THREONINE 3-DEHYDROGENASE"/>
    <property type="match status" value="1"/>
</dbReference>
<dbReference type="Pfam" id="PF08240">
    <property type="entry name" value="ADH_N"/>
    <property type="match status" value="1"/>
</dbReference>
<evidence type="ECO:0000256" key="4">
    <source>
        <dbReference type="RuleBase" id="RU361277"/>
    </source>
</evidence>
<dbReference type="PROSITE" id="PS00059">
    <property type="entry name" value="ADH_ZINC"/>
    <property type="match status" value="1"/>
</dbReference>
<dbReference type="KEGG" id="vpy:HZI73_25425"/>
<organism evidence="6 7">
    <name type="scientific">Vallitalea pronyensis</name>
    <dbReference type="NCBI Taxonomy" id="1348613"/>
    <lineage>
        <taxon>Bacteria</taxon>
        <taxon>Bacillati</taxon>
        <taxon>Bacillota</taxon>
        <taxon>Clostridia</taxon>
        <taxon>Lachnospirales</taxon>
        <taxon>Vallitaleaceae</taxon>
        <taxon>Vallitalea</taxon>
    </lineage>
</organism>
<keyword evidence="1 4" id="KW-0479">Metal-binding</keyword>
<gene>
    <name evidence="6" type="ORF">HZI73_25425</name>
</gene>
<dbReference type="Proteomes" id="UP000683246">
    <property type="component" value="Chromosome"/>
</dbReference>
<comment type="cofactor">
    <cofactor evidence="4">
        <name>Zn(2+)</name>
        <dbReference type="ChEBI" id="CHEBI:29105"/>
    </cofactor>
</comment>
<dbReference type="EMBL" id="CP058649">
    <property type="protein sequence ID" value="QUI25431.1"/>
    <property type="molecule type" value="Genomic_DNA"/>
</dbReference>
<evidence type="ECO:0000256" key="3">
    <source>
        <dbReference type="ARBA" id="ARBA00023002"/>
    </source>
</evidence>
<accession>A0A8J8MPZ4</accession>
<dbReference type="Gene3D" id="3.40.50.720">
    <property type="entry name" value="NAD(P)-binding Rossmann-like Domain"/>
    <property type="match status" value="1"/>
</dbReference>
<sequence>MTATRYEGNKKISVVEGCKKAPKANEVTVEIAYSGICGTDLHIFHGVMDERVGKPHIMGHECSGVIEAVGSDVSGLSIGDKVVVRPLDPCGACYACQHGMSHICYNLNFMGVDTDGSMQSYWTVPASTIHKIPQDMDLKNAALVEPVAVAVHDVNRSGLKAGDKAVVIGGGPIGILVALVAKSFGADVVISEINPFRLGFAKDLGIDTVNPTEKDLVTYVNTWTDGVGADVCFEVSGSKPGAMVMTEVVKTRGKVVLVGIYGQPAEVNLKQMWLREVELIGARVYEDIDYDLAIDLVAKNDYSFDKLITKVAPLEELQDILDGMDTDQQGMKVLVKC</sequence>
<dbReference type="InterPro" id="IPR036291">
    <property type="entry name" value="NAD(P)-bd_dom_sf"/>
</dbReference>
<dbReference type="InterPro" id="IPR050129">
    <property type="entry name" value="Zn_alcohol_dh"/>
</dbReference>
<evidence type="ECO:0000256" key="1">
    <source>
        <dbReference type="ARBA" id="ARBA00022723"/>
    </source>
</evidence>
<dbReference type="Pfam" id="PF00107">
    <property type="entry name" value="ADH_zinc_N"/>
    <property type="match status" value="1"/>
</dbReference>
<evidence type="ECO:0000259" key="5">
    <source>
        <dbReference type="SMART" id="SM00829"/>
    </source>
</evidence>
<dbReference type="Gene3D" id="3.90.180.10">
    <property type="entry name" value="Medium-chain alcohol dehydrogenases, catalytic domain"/>
    <property type="match status" value="1"/>
</dbReference>
<protein>
    <submittedName>
        <fullName evidence="6">Alcohol dehydrogenase catalytic domain-containing protein</fullName>
    </submittedName>
</protein>
<dbReference type="InterPro" id="IPR011032">
    <property type="entry name" value="GroES-like_sf"/>
</dbReference>
<dbReference type="InterPro" id="IPR013154">
    <property type="entry name" value="ADH-like_N"/>
</dbReference>
<dbReference type="InterPro" id="IPR013149">
    <property type="entry name" value="ADH-like_C"/>
</dbReference>
<keyword evidence="7" id="KW-1185">Reference proteome</keyword>